<feature type="compositionally biased region" description="Polar residues" evidence="1">
    <location>
        <begin position="51"/>
        <end position="81"/>
    </location>
</feature>
<feature type="compositionally biased region" description="Basic and acidic residues" evidence="1">
    <location>
        <begin position="12"/>
        <end position="34"/>
    </location>
</feature>
<dbReference type="GeneID" id="64966496"/>
<organism evidence="3 4">
    <name type="scientific">Aspergillus kawachii</name>
    <name type="common">White koji mold</name>
    <name type="synonym">Aspergillus awamori var. kawachi</name>
    <dbReference type="NCBI Taxonomy" id="1069201"/>
    <lineage>
        <taxon>Eukaryota</taxon>
        <taxon>Fungi</taxon>
        <taxon>Dikarya</taxon>
        <taxon>Ascomycota</taxon>
        <taxon>Pezizomycotina</taxon>
        <taxon>Eurotiomycetes</taxon>
        <taxon>Eurotiomycetidae</taxon>
        <taxon>Eurotiales</taxon>
        <taxon>Aspergillaceae</taxon>
        <taxon>Aspergillus</taxon>
        <taxon>Aspergillus subgen. Circumdati</taxon>
    </lineage>
</organism>
<evidence type="ECO:0000313" key="3">
    <source>
        <dbReference type="EMBL" id="BCS05175.1"/>
    </source>
</evidence>
<feature type="compositionally biased region" description="Polar residues" evidence="1">
    <location>
        <begin position="156"/>
        <end position="171"/>
    </location>
</feature>
<dbReference type="Pfam" id="PF24616">
    <property type="entry name" value="DUF7624"/>
    <property type="match status" value="1"/>
</dbReference>
<proteinExistence type="predicted"/>
<feature type="compositionally biased region" description="Polar residues" evidence="1">
    <location>
        <begin position="1"/>
        <end position="11"/>
    </location>
</feature>
<dbReference type="EMBL" id="AP024432">
    <property type="protein sequence ID" value="BCS05175.1"/>
    <property type="molecule type" value="Genomic_DNA"/>
</dbReference>
<dbReference type="Proteomes" id="UP000661280">
    <property type="component" value="Chromosome 8"/>
</dbReference>
<feature type="region of interest" description="Disordered" evidence="1">
    <location>
        <begin position="502"/>
        <end position="522"/>
    </location>
</feature>
<evidence type="ECO:0000313" key="4">
    <source>
        <dbReference type="Proteomes" id="UP000661280"/>
    </source>
</evidence>
<feature type="compositionally biased region" description="Low complexity" evidence="1">
    <location>
        <begin position="541"/>
        <end position="571"/>
    </location>
</feature>
<feature type="region of interest" description="Disordered" evidence="1">
    <location>
        <begin position="244"/>
        <end position="271"/>
    </location>
</feature>
<keyword evidence="4" id="KW-1185">Reference proteome</keyword>
<evidence type="ECO:0000256" key="1">
    <source>
        <dbReference type="SAM" id="MobiDB-lite"/>
    </source>
</evidence>
<dbReference type="AlphaFoldDB" id="A0A7R7WM32"/>
<dbReference type="InterPro" id="IPR056041">
    <property type="entry name" value="DUF7624"/>
</dbReference>
<reference evidence="3" key="2">
    <citation type="submission" date="2021-02" db="EMBL/GenBank/DDBJ databases">
        <title>Aspergillus luchuensis mut. kawachii IFO 4304 genome sequence.</title>
        <authorList>
            <person name="Mori K."/>
            <person name="Kadooka C."/>
            <person name="Goto M."/>
            <person name="Futagami T."/>
        </authorList>
    </citation>
    <scope>NUCLEOTIDE SEQUENCE</scope>
    <source>
        <strain evidence="3">IFO 4308</strain>
    </source>
</reference>
<evidence type="ECO:0000259" key="2">
    <source>
        <dbReference type="Pfam" id="PF24616"/>
    </source>
</evidence>
<reference evidence="3" key="1">
    <citation type="submission" date="2021-01" db="EMBL/GenBank/DDBJ databases">
        <authorList>
            <consortium name="Aspergillus luchuensis mut. kawachii IFO 4304 genome sequencing consortium"/>
            <person name="Kazuki M."/>
            <person name="Futagami T."/>
        </authorList>
    </citation>
    <scope>NUCLEOTIDE SEQUENCE</scope>
    <source>
        <strain evidence="3">IFO 4308</strain>
    </source>
</reference>
<feature type="compositionally biased region" description="Polar residues" evidence="1">
    <location>
        <begin position="477"/>
        <end position="488"/>
    </location>
</feature>
<dbReference type="RefSeq" id="XP_041548937.1">
    <property type="nucleotide sequence ID" value="XM_041682057.1"/>
</dbReference>
<name>A0A7R7WM32_ASPKA</name>
<gene>
    <name evidence="3" type="ORF">AKAW2_80976A</name>
</gene>
<feature type="domain" description="DUF7624" evidence="2">
    <location>
        <begin position="568"/>
        <end position="692"/>
    </location>
</feature>
<dbReference type="OrthoDB" id="5230484at2759"/>
<feature type="region of interest" description="Disordered" evidence="1">
    <location>
        <begin position="539"/>
        <end position="572"/>
    </location>
</feature>
<feature type="region of interest" description="Disordered" evidence="1">
    <location>
        <begin position="468"/>
        <end position="490"/>
    </location>
</feature>
<dbReference type="KEGG" id="aluc:AKAW2_80976A"/>
<feature type="region of interest" description="Disordered" evidence="1">
    <location>
        <begin position="152"/>
        <end position="184"/>
    </location>
</feature>
<feature type="region of interest" description="Disordered" evidence="1">
    <location>
        <begin position="1"/>
        <end position="93"/>
    </location>
</feature>
<feature type="compositionally biased region" description="Polar residues" evidence="1">
    <location>
        <begin position="503"/>
        <end position="522"/>
    </location>
</feature>
<accession>A0A7R7WM32</accession>
<protein>
    <recommendedName>
        <fullName evidence="2">DUF7624 domain-containing protein</fullName>
    </recommendedName>
</protein>
<sequence>MPDGSISSSSDEGVKYSEESPSRPKQPSHTEKSVVNDIQISDTRPKAVPPTATTQSSHTPNTTKTELTIQPMNAVSNSNPTKSDEDEPPKSVIHAPTGFGEFVSDHHPMHLICCVNCTANSSWYKQVNGVQYFSSPSQSESDGAETLASNVVAPPSVSTGPKQSAKENQYGPTSPPPLTTTSIQPARDWFERATPRAQTRQEFLDISKDVHSTSHKVSEMAVNHCEEQPLFTRPSVNRELASSRNANAEDAGQHTNGKPESHHSQVVQLSDEESEIRALQAALAECWALCNTLATLSSIHRERHGCTVDTREDVWRSCWRLCQELYDSHSDDRAPQINPTLDLCRDFCQTLFETRVRNDENADSVLRVSFELNNHLYNTHDRNLPDAFRERTLDFYITICHRLMKQRTLVSETESLLSACWALAEMLFSIRQSIKEGKRLGEELLGSAVQACWELCDIFREGWTQRTLRNSDRGTPRPSQATFTTQVVQKPKPLESGSVDELINQQGNPETPTTIFDDTATVSPDDAPVQNIFVLGQGPGQSSHAWSSNSSNISGQSQSSEQTSSTQTVKTSSRDPTLACVRILVTQAAINSGFQRVGPHSFPSFVKSLSSDAFGSMPWQVALLKNYKQLVAFDPTFRNVGPSARAGAADVACAVEVMMQSGQHLWLRDLYRLVFGFHIEEAVNRKGMMLQV</sequence>